<comment type="subcellular location">
    <subcellularLocation>
        <location evidence="1">Cell inner membrane</location>
        <topology evidence="1">Peripheral membrane protein</topology>
    </subcellularLocation>
</comment>
<gene>
    <name evidence="7" type="ORF">SAMN05192530_102233</name>
</gene>
<protein>
    <submittedName>
        <fullName evidence="7">Peptide/nickel transport system ATP-binding protein</fullName>
    </submittedName>
</protein>
<comment type="similarity">
    <text evidence="2">Belongs to the ABC transporter superfamily.</text>
</comment>
<dbReference type="AlphaFoldDB" id="A0A1H0EUZ4"/>
<organism evidence="7 8">
    <name type="scientific">Aureimonas jatrophae</name>
    <dbReference type="NCBI Taxonomy" id="1166073"/>
    <lineage>
        <taxon>Bacteria</taxon>
        <taxon>Pseudomonadati</taxon>
        <taxon>Pseudomonadota</taxon>
        <taxon>Alphaproteobacteria</taxon>
        <taxon>Hyphomicrobiales</taxon>
        <taxon>Aurantimonadaceae</taxon>
        <taxon>Aureimonas</taxon>
    </lineage>
</organism>
<evidence type="ECO:0000256" key="1">
    <source>
        <dbReference type="ARBA" id="ARBA00004417"/>
    </source>
</evidence>
<dbReference type="GO" id="GO:0015833">
    <property type="term" value="P:peptide transport"/>
    <property type="evidence" value="ECO:0007669"/>
    <property type="project" value="InterPro"/>
</dbReference>
<evidence type="ECO:0000256" key="2">
    <source>
        <dbReference type="ARBA" id="ARBA00005417"/>
    </source>
</evidence>
<proteinExistence type="inferred from homology"/>
<dbReference type="SMART" id="SM00382">
    <property type="entry name" value="AAA"/>
    <property type="match status" value="2"/>
</dbReference>
<dbReference type="Proteomes" id="UP000198793">
    <property type="component" value="Unassembled WGS sequence"/>
</dbReference>
<keyword evidence="8" id="KW-1185">Reference proteome</keyword>
<name>A0A1H0EUZ4_9HYPH</name>
<dbReference type="SUPFAM" id="SSF52540">
    <property type="entry name" value="P-loop containing nucleoside triphosphate hydrolases"/>
    <property type="match status" value="2"/>
</dbReference>
<evidence type="ECO:0000256" key="4">
    <source>
        <dbReference type="ARBA" id="ARBA00022741"/>
    </source>
</evidence>
<dbReference type="InterPro" id="IPR050319">
    <property type="entry name" value="ABC_transp_ATP-bind"/>
</dbReference>
<dbReference type="EMBL" id="FNIT01000002">
    <property type="protein sequence ID" value="SDN86192.1"/>
    <property type="molecule type" value="Genomic_DNA"/>
</dbReference>
<evidence type="ECO:0000313" key="8">
    <source>
        <dbReference type="Proteomes" id="UP000198793"/>
    </source>
</evidence>
<evidence type="ECO:0000259" key="6">
    <source>
        <dbReference type="PROSITE" id="PS50893"/>
    </source>
</evidence>
<feature type="domain" description="ABC transporter" evidence="6">
    <location>
        <begin position="308"/>
        <end position="560"/>
    </location>
</feature>
<dbReference type="InterPro" id="IPR003439">
    <property type="entry name" value="ABC_transporter-like_ATP-bd"/>
</dbReference>
<reference evidence="7 8" key="1">
    <citation type="submission" date="2016-10" db="EMBL/GenBank/DDBJ databases">
        <authorList>
            <person name="de Groot N.N."/>
        </authorList>
    </citation>
    <scope>NUCLEOTIDE SEQUENCE [LARGE SCALE GENOMIC DNA]</scope>
    <source>
        <strain evidence="8">L7-484,KACC 16230,DSM 25025</strain>
    </source>
</reference>
<dbReference type="OrthoDB" id="9805488at2"/>
<dbReference type="Gene3D" id="3.40.50.300">
    <property type="entry name" value="P-loop containing nucleotide triphosphate hydrolases"/>
    <property type="match status" value="2"/>
</dbReference>
<dbReference type="InterPro" id="IPR027417">
    <property type="entry name" value="P-loop_NTPase"/>
</dbReference>
<dbReference type="InterPro" id="IPR017871">
    <property type="entry name" value="ABC_transporter-like_CS"/>
</dbReference>
<dbReference type="GO" id="GO:0005886">
    <property type="term" value="C:plasma membrane"/>
    <property type="evidence" value="ECO:0007669"/>
    <property type="project" value="UniProtKB-SubCell"/>
</dbReference>
<feature type="domain" description="ABC transporter" evidence="6">
    <location>
        <begin position="5"/>
        <end position="265"/>
    </location>
</feature>
<evidence type="ECO:0000313" key="7">
    <source>
        <dbReference type="EMBL" id="SDN86192.1"/>
    </source>
</evidence>
<dbReference type="PROSITE" id="PS50893">
    <property type="entry name" value="ABC_TRANSPORTER_2"/>
    <property type="match status" value="2"/>
</dbReference>
<dbReference type="PROSITE" id="PS00211">
    <property type="entry name" value="ABC_TRANSPORTER_1"/>
    <property type="match status" value="1"/>
</dbReference>
<dbReference type="STRING" id="1166073.SAMN05192530_102233"/>
<dbReference type="RefSeq" id="WP_090671347.1">
    <property type="nucleotide sequence ID" value="NZ_FNIT01000002.1"/>
</dbReference>
<evidence type="ECO:0000256" key="3">
    <source>
        <dbReference type="ARBA" id="ARBA00022448"/>
    </source>
</evidence>
<sequence>MPPLLAVENLSIEFRTLEGRLRAVDDLSFAVRPGRTLALIGESGSGKSVTAQTILGLLPGVAHRLTGRILFRDPKGSGAPVDLAALPRNAPAFQAIRGDRIAMVFQEPTAALSPMHTIGEQIGDVLRRHRPELDAAGVRAATLEALRETGFPDPGRAASAYSFQLSGGLCQRAMIAIAIVCRPALIIADEPTTALDVTVQAEILRLLRRIQAEHGTALLLISHDLGVVATMADEMVVMHHGAAMESGSVPDLFRDPRHPYLKALMRSVPRLGGSRGERLRPLREIKVADAVAGFRRRGGDGLEGEVLLEARGLDRTFRSHGFGGGPPHHALRAVDLVIRRGECLGLVGESGSGKTTLSRILGRDESPDRGSLAMRGANGAMEDVLALRGPALKNWRRRVQYVFQNPYLAFDPRMSVERILTEPLEIHGIGTSRSRRERARELLALVGLPETHLSRFPHGFSGGQRQRIGIARALALEPELILFDEPVSALDVSVQAQVLNLLQDLRRELGLTYLFVSHNLAVVDYLADRIVVMAEGRVVEVAPRETLFSGAVHPYTRRLIASIPEPDPARPIDFSAFEPGRARDRAAWGWPFVARDGTGEPDLIDLGGGHLVQAFEDGRRDLGARPLAGVLAPCEP</sequence>
<dbReference type="PANTHER" id="PTHR43776">
    <property type="entry name" value="TRANSPORT ATP-BINDING PROTEIN"/>
    <property type="match status" value="1"/>
</dbReference>
<dbReference type="GO" id="GO:0055085">
    <property type="term" value="P:transmembrane transport"/>
    <property type="evidence" value="ECO:0007669"/>
    <property type="project" value="UniProtKB-ARBA"/>
</dbReference>
<keyword evidence="3" id="KW-0813">Transport</keyword>
<dbReference type="InterPro" id="IPR003593">
    <property type="entry name" value="AAA+_ATPase"/>
</dbReference>
<keyword evidence="4" id="KW-0547">Nucleotide-binding</keyword>
<dbReference type="InterPro" id="IPR013563">
    <property type="entry name" value="Oligopep_ABC_C"/>
</dbReference>
<dbReference type="NCBIfam" id="NF008453">
    <property type="entry name" value="PRK11308.1"/>
    <property type="match status" value="2"/>
</dbReference>
<dbReference type="CDD" id="cd03257">
    <property type="entry name" value="ABC_NikE_OppD_transporters"/>
    <property type="match status" value="2"/>
</dbReference>
<dbReference type="Pfam" id="PF00005">
    <property type="entry name" value="ABC_tran"/>
    <property type="match status" value="2"/>
</dbReference>
<keyword evidence="5 7" id="KW-0067">ATP-binding</keyword>
<dbReference type="GO" id="GO:0016887">
    <property type="term" value="F:ATP hydrolysis activity"/>
    <property type="evidence" value="ECO:0007669"/>
    <property type="project" value="InterPro"/>
</dbReference>
<dbReference type="GO" id="GO:0005524">
    <property type="term" value="F:ATP binding"/>
    <property type="evidence" value="ECO:0007669"/>
    <property type="project" value="UniProtKB-KW"/>
</dbReference>
<dbReference type="Pfam" id="PF08352">
    <property type="entry name" value="oligo_HPY"/>
    <property type="match status" value="2"/>
</dbReference>
<evidence type="ECO:0000256" key="5">
    <source>
        <dbReference type="ARBA" id="ARBA00022840"/>
    </source>
</evidence>
<accession>A0A1H0EUZ4</accession>